<dbReference type="RefSeq" id="XP_013327054.1">
    <property type="nucleotide sequence ID" value="XM_013471600.1"/>
</dbReference>
<dbReference type="OrthoDB" id="4589875at2759"/>
<evidence type="ECO:0000313" key="3">
    <source>
        <dbReference type="Proteomes" id="UP000053958"/>
    </source>
</evidence>
<comment type="caution">
    <text evidence="2">The sequence shown here is derived from an EMBL/GenBank/DDBJ whole genome shotgun (WGS) entry which is preliminary data.</text>
</comment>
<name>A0A0F4YQ82_RASE3</name>
<keyword evidence="3" id="KW-1185">Reference proteome</keyword>
<feature type="region of interest" description="Disordered" evidence="1">
    <location>
        <begin position="101"/>
        <end position="120"/>
    </location>
</feature>
<feature type="region of interest" description="Disordered" evidence="1">
    <location>
        <begin position="126"/>
        <end position="185"/>
    </location>
</feature>
<dbReference type="AlphaFoldDB" id="A0A0F4YQ82"/>
<dbReference type="Proteomes" id="UP000053958">
    <property type="component" value="Unassembled WGS sequence"/>
</dbReference>
<reference evidence="2 3" key="1">
    <citation type="submission" date="2015-04" db="EMBL/GenBank/DDBJ databases">
        <authorList>
            <person name="Heijne W.H."/>
            <person name="Fedorova N.D."/>
            <person name="Nierman W.C."/>
            <person name="Vollebregt A.W."/>
            <person name="Zhao Z."/>
            <person name="Wu L."/>
            <person name="Kumar M."/>
            <person name="Stam H."/>
            <person name="van den Berg M.A."/>
            <person name="Pel H.J."/>
        </authorList>
    </citation>
    <scope>NUCLEOTIDE SEQUENCE [LARGE SCALE GENOMIC DNA]</scope>
    <source>
        <strain evidence="2 3">CBS 393.64</strain>
    </source>
</reference>
<evidence type="ECO:0000313" key="2">
    <source>
        <dbReference type="EMBL" id="KKA20442.1"/>
    </source>
</evidence>
<accession>A0A0F4YQ82</accession>
<organism evidence="2 3">
    <name type="scientific">Rasamsonia emersonii (strain ATCC 16479 / CBS 393.64 / IMI 116815)</name>
    <dbReference type="NCBI Taxonomy" id="1408163"/>
    <lineage>
        <taxon>Eukaryota</taxon>
        <taxon>Fungi</taxon>
        <taxon>Dikarya</taxon>
        <taxon>Ascomycota</taxon>
        <taxon>Pezizomycotina</taxon>
        <taxon>Eurotiomycetes</taxon>
        <taxon>Eurotiomycetidae</taxon>
        <taxon>Eurotiales</taxon>
        <taxon>Trichocomaceae</taxon>
        <taxon>Rasamsonia</taxon>
    </lineage>
</organism>
<dbReference type="EMBL" id="LASV01000258">
    <property type="protein sequence ID" value="KKA20442.1"/>
    <property type="molecule type" value="Genomic_DNA"/>
</dbReference>
<sequence length="219" mass="22686">EDLPRLCSLRRCCCYLGSYQRQRQPGEEIASSRGSVHHLQEPRLDSCLSWYVHTYTCIHSRDLLTSRTVGIPCIPPGGICCSDGIHYAMPPDTCPDGTEPVATAIPGSDSSSTSTLTTTLTSTSTSTSISTWTSTSTSTSITTPSPTTVSSTPVYTPSTPSVKPSSTPASSASVSFIKTPTPSTSSPPLFTGAASSLRAGAVMAGMGAAIMAPAVLAVF</sequence>
<evidence type="ECO:0000256" key="1">
    <source>
        <dbReference type="SAM" id="MobiDB-lite"/>
    </source>
</evidence>
<dbReference type="GeneID" id="25317876"/>
<feature type="compositionally biased region" description="Low complexity" evidence="1">
    <location>
        <begin position="110"/>
        <end position="120"/>
    </location>
</feature>
<dbReference type="STRING" id="1408163.A0A0F4YQ82"/>
<feature type="non-terminal residue" evidence="2">
    <location>
        <position position="1"/>
    </location>
</feature>
<proteinExistence type="predicted"/>
<gene>
    <name evidence="2" type="ORF">T310_5532</name>
</gene>
<protein>
    <submittedName>
        <fullName evidence="2">Uncharacterized protein</fullName>
    </submittedName>
</protein>